<dbReference type="GO" id="GO:0005737">
    <property type="term" value="C:cytoplasm"/>
    <property type="evidence" value="ECO:0007669"/>
    <property type="project" value="UniProtKB-SubCell"/>
</dbReference>
<keyword evidence="4 5" id="KW-0949">S-adenosyl-L-methionine</keyword>
<sequence length="225" mass="25344">MADRDPNSSDEELDPSVLGTIDHWKKEYAESIERFEDHGDIGEVWFGKDCMKRIVKWMSNSEMVSKSDDIIDLGCGNAALLIDLEKQGFTNLTGVDYSDEAIQLAQLIKEKENLVNIQLKVQDLLSSQVPTSVYHIAVDKGTYDAISLNPEDPASKRKTYIDNVHTMLKPEGLFIITSCNWTQAELFDHFSQHFQHIESISAPQFSFGGKVGNTVTTLIMKKISR</sequence>
<dbReference type="InterPro" id="IPR025714">
    <property type="entry name" value="Methyltranfer_dom"/>
</dbReference>
<keyword evidence="2 5" id="KW-0489">Methyltransferase</keyword>
<comment type="function">
    <text evidence="5">S-adenosyl-L-methionine-dependent protein-lysine N-methyltransferase that methylates elongation factor 1-alpha.</text>
</comment>
<dbReference type="AlphaFoldDB" id="A0A8D8LB50"/>
<dbReference type="EMBL" id="HBUF01238500">
    <property type="protein sequence ID" value="CAG6676033.1"/>
    <property type="molecule type" value="Transcribed_RNA"/>
</dbReference>
<dbReference type="HAMAP" id="MF_03188">
    <property type="entry name" value="Methyltr_EFM4"/>
    <property type="match status" value="1"/>
</dbReference>
<protein>
    <recommendedName>
        <fullName evidence="5">Protein-lysine N-methyltransferase</fullName>
        <ecNumber evidence="5">2.1.1.-</ecNumber>
    </recommendedName>
</protein>
<comment type="subcellular location">
    <subcellularLocation>
        <location evidence="5">Cytoplasm</location>
    </subcellularLocation>
</comment>
<name>A0A8D8LB50_9HEMI</name>
<dbReference type="PANTHER" id="PTHR12843:SF5">
    <property type="entry name" value="EEF1A LYSINE METHYLTRANSFERASE 2"/>
    <property type="match status" value="1"/>
</dbReference>
<dbReference type="Pfam" id="PF13847">
    <property type="entry name" value="Methyltransf_31"/>
    <property type="match status" value="1"/>
</dbReference>
<dbReference type="EMBL" id="HBUF01412525">
    <property type="protein sequence ID" value="CAG6739298.1"/>
    <property type="molecule type" value="Transcribed_RNA"/>
</dbReference>
<dbReference type="InterPro" id="IPR026635">
    <property type="entry name" value="Efm4/METTL10"/>
</dbReference>
<feature type="domain" description="Methyltransferase" evidence="6">
    <location>
        <begin position="66"/>
        <end position="198"/>
    </location>
</feature>
<dbReference type="GO" id="GO:0016279">
    <property type="term" value="F:protein-lysine N-methyltransferase activity"/>
    <property type="evidence" value="ECO:0007669"/>
    <property type="project" value="UniProtKB-UniRule"/>
</dbReference>
<comment type="similarity">
    <text evidence="5">Belongs to the class I-like SAM-binding methyltransferase superfamily. EFM4 family.</text>
</comment>
<evidence type="ECO:0000259" key="6">
    <source>
        <dbReference type="Pfam" id="PF13847"/>
    </source>
</evidence>
<accession>A0A8D8LB50</accession>
<dbReference type="EMBL" id="HBUF01008680">
    <property type="protein sequence ID" value="CAG6607655.1"/>
    <property type="molecule type" value="Transcribed_RNA"/>
</dbReference>
<dbReference type="EMBL" id="HBUF01008679">
    <property type="protein sequence ID" value="CAG6607654.1"/>
    <property type="molecule type" value="Transcribed_RNA"/>
</dbReference>
<proteinExistence type="inferred from homology"/>
<dbReference type="InterPro" id="IPR029063">
    <property type="entry name" value="SAM-dependent_MTases_sf"/>
</dbReference>
<dbReference type="GO" id="GO:0032259">
    <property type="term" value="P:methylation"/>
    <property type="evidence" value="ECO:0007669"/>
    <property type="project" value="UniProtKB-KW"/>
</dbReference>
<dbReference type="Gene3D" id="3.40.50.150">
    <property type="entry name" value="Vaccinia Virus protein VP39"/>
    <property type="match status" value="1"/>
</dbReference>
<dbReference type="SUPFAM" id="SSF53335">
    <property type="entry name" value="S-adenosyl-L-methionine-dependent methyltransferases"/>
    <property type="match status" value="1"/>
</dbReference>
<organism evidence="7">
    <name type="scientific">Cacopsylla melanoneura</name>
    <dbReference type="NCBI Taxonomy" id="428564"/>
    <lineage>
        <taxon>Eukaryota</taxon>
        <taxon>Metazoa</taxon>
        <taxon>Ecdysozoa</taxon>
        <taxon>Arthropoda</taxon>
        <taxon>Hexapoda</taxon>
        <taxon>Insecta</taxon>
        <taxon>Pterygota</taxon>
        <taxon>Neoptera</taxon>
        <taxon>Paraneoptera</taxon>
        <taxon>Hemiptera</taxon>
        <taxon>Sternorrhyncha</taxon>
        <taxon>Psylloidea</taxon>
        <taxon>Psyllidae</taxon>
        <taxon>Psyllinae</taxon>
        <taxon>Cacopsylla</taxon>
    </lineage>
</organism>
<dbReference type="CDD" id="cd02440">
    <property type="entry name" value="AdoMet_MTases"/>
    <property type="match status" value="1"/>
</dbReference>
<keyword evidence="3 5" id="KW-0808">Transferase</keyword>
<dbReference type="EMBL" id="HBUF01238501">
    <property type="protein sequence ID" value="CAG6676034.1"/>
    <property type="molecule type" value="Transcribed_RNA"/>
</dbReference>
<evidence type="ECO:0000256" key="4">
    <source>
        <dbReference type="ARBA" id="ARBA00022691"/>
    </source>
</evidence>
<evidence type="ECO:0000256" key="1">
    <source>
        <dbReference type="ARBA" id="ARBA00022490"/>
    </source>
</evidence>
<evidence type="ECO:0000256" key="5">
    <source>
        <dbReference type="HAMAP-Rule" id="MF_03188"/>
    </source>
</evidence>
<dbReference type="EC" id="2.1.1.-" evidence="5"/>
<evidence type="ECO:0000256" key="2">
    <source>
        <dbReference type="ARBA" id="ARBA00022603"/>
    </source>
</evidence>
<reference evidence="7" key="1">
    <citation type="submission" date="2021-05" db="EMBL/GenBank/DDBJ databases">
        <authorList>
            <person name="Alioto T."/>
            <person name="Alioto T."/>
            <person name="Gomez Garrido J."/>
        </authorList>
    </citation>
    <scope>NUCLEOTIDE SEQUENCE</scope>
</reference>
<dbReference type="PANTHER" id="PTHR12843">
    <property type="entry name" value="PROTEIN-LYSINE N-METHYLTRANSFERASE METTL10"/>
    <property type="match status" value="1"/>
</dbReference>
<evidence type="ECO:0000256" key="3">
    <source>
        <dbReference type="ARBA" id="ARBA00022679"/>
    </source>
</evidence>
<keyword evidence="1 5" id="KW-0963">Cytoplasm</keyword>
<evidence type="ECO:0000313" key="7">
    <source>
        <dbReference type="EMBL" id="CAG6607655.1"/>
    </source>
</evidence>